<protein>
    <submittedName>
        <fullName evidence="1">TD and POZ domain-containing protein 4</fullName>
    </submittedName>
</protein>
<evidence type="ECO:0000313" key="1">
    <source>
        <dbReference type="EMBL" id="GFT01599.1"/>
    </source>
</evidence>
<accession>A0A8X6N9S9</accession>
<dbReference type="EMBL" id="BMAW01055584">
    <property type="protein sequence ID" value="GFT01599.1"/>
    <property type="molecule type" value="Genomic_DNA"/>
</dbReference>
<dbReference type="OrthoDB" id="6429519at2759"/>
<dbReference type="SUPFAM" id="SSF49599">
    <property type="entry name" value="TRAF domain-like"/>
    <property type="match status" value="1"/>
</dbReference>
<gene>
    <name evidence="1" type="primary">Tdpoz4_19</name>
    <name evidence="1" type="ORF">NPIL_371681</name>
</gene>
<dbReference type="Proteomes" id="UP000887013">
    <property type="component" value="Unassembled WGS sequence"/>
</dbReference>
<dbReference type="AlphaFoldDB" id="A0A8X6N9S9"/>
<keyword evidence="2" id="KW-1185">Reference proteome</keyword>
<sequence length="304" mass="35542">MADDNANRTADLTFFWTIENCPIMLSPRTIKSPIFYAERLFCTRWNLEIKNVDQEFLMYFINRNRDIGPYHITVVFELSFLDSNGSPLNSEKHVHQFMKDNFRDFTLLTDDVFQKRRVEFLANDALSLRCRLWKIQKDTSDNNLCFARTRLGIERLTISWCTCDFSTLPPGRDVIYELKVGDDTYPSLNMALSMSVTNDEEIVLIRFLKSDDTIFHFNYEISVLDVTGKKHFSRKSTILLTQVDRLAHLIRKEELMNDKDLLLPHDVLCLRCVLDIGYGTIWSGIESYTRYPSLPTDSEDSRLI</sequence>
<organism evidence="1 2">
    <name type="scientific">Nephila pilipes</name>
    <name type="common">Giant wood spider</name>
    <name type="synonym">Nephila maculata</name>
    <dbReference type="NCBI Taxonomy" id="299642"/>
    <lineage>
        <taxon>Eukaryota</taxon>
        <taxon>Metazoa</taxon>
        <taxon>Ecdysozoa</taxon>
        <taxon>Arthropoda</taxon>
        <taxon>Chelicerata</taxon>
        <taxon>Arachnida</taxon>
        <taxon>Araneae</taxon>
        <taxon>Araneomorphae</taxon>
        <taxon>Entelegynae</taxon>
        <taxon>Araneoidea</taxon>
        <taxon>Nephilidae</taxon>
        <taxon>Nephila</taxon>
    </lineage>
</organism>
<evidence type="ECO:0000313" key="2">
    <source>
        <dbReference type="Proteomes" id="UP000887013"/>
    </source>
</evidence>
<name>A0A8X6N9S9_NEPPI</name>
<dbReference type="InterPro" id="IPR008974">
    <property type="entry name" value="TRAF-like"/>
</dbReference>
<reference evidence="1" key="1">
    <citation type="submission" date="2020-08" db="EMBL/GenBank/DDBJ databases">
        <title>Multicomponent nature underlies the extraordinary mechanical properties of spider dragline silk.</title>
        <authorList>
            <person name="Kono N."/>
            <person name="Nakamura H."/>
            <person name="Mori M."/>
            <person name="Yoshida Y."/>
            <person name="Ohtoshi R."/>
            <person name="Malay A.D."/>
            <person name="Moran D.A.P."/>
            <person name="Tomita M."/>
            <person name="Numata K."/>
            <person name="Arakawa K."/>
        </authorList>
    </citation>
    <scope>NUCLEOTIDE SEQUENCE</scope>
</reference>
<comment type="caution">
    <text evidence="1">The sequence shown here is derived from an EMBL/GenBank/DDBJ whole genome shotgun (WGS) entry which is preliminary data.</text>
</comment>
<proteinExistence type="predicted"/>
<dbReference type="Gene3D" id="2.60.210.10">
    <property type="entry name" value="Apoptosis, Tumor Necrosis Factor Receptor Associated Protein 2, Chain A"/>
    <property type="match status" value="1"/>
</dbReference>